<dbReference type="RefSeq" id="WP_191746500.1">
    <property type="nucleotide sequence ID" value="NZ_JACSQC010000003.1"/>
</dbReference>
<accession>A0ABR8YHE7</accession>
<feature type="transmembrane region" description="Helical" evidence="1">
    <location>
        <begin position="128"/>
        <end position="147"/>
    </location>
</feature>
<dbReference type="Proteomes" id="UP000652763">
    <property type="component" value="Unassembled WGS sequence"/>
</dbReference>
<organism evidence="2 3">
    <name type="scientific">Arthrobacter pullicola</name>
    <dbReference type="NCBI Taxonomy" id="2762224"/>
    <lineage>
        <taxon>Bacteria</taxon>
        <taxon>Bacillati</taxon>
        <taxon>Actinomycetota</taxon>
        <taxon>Actinomycetes</taxon>
        <taxon>Micrococcales</taxon>
        <taxon>Micrococcaceae</taxon>
        <taxon>Arthrobacter</taxon>
    </lineage>
</organism>
<evidence type="ECO:0000313" key="2">
    <source>
        <dbReference type="EMBL" id="MBD8043557.1"/>
    </source>
</evidence>
<feature type="transmembrane region" description="Helical" evidence="1">
    <location>
        <begin position="54"/>
        <end position="73"/>
    </location>
</feature>
<feature type="transmembrane region" description="Helical" evidence="1">
    <location>
        <begin position="102"/>
        <end position="122"/>
    </location>
</feature>
<protein>
    <submittedName>
        <fullName evidence="2">Uncharacterized protein</fullName>
    </submittedName>
</protein>
<feature type="transmembrane region" description="Helical" evidence="1">
    <location>
        <begin position="21"/>
        <end position="42"/>
    </location>
</feature>
<name>A0ABR8YHE7_9MICC</name>
<dbReference type="EMBL" id="JACSQC010000003">
    <property type="protein sequence ID" value="MBD8043557.1"/>
    <property type="molecule type" value="Genomic_DNA"/>
</dbReference>
<comment type="caution">
    <text evidence="2">The sequence shown here is derived from an EMBL/GenBank/DDBJ whole genome shotgun (WGS) entry which is preliminary data.</text>
</comment>
<sequence>MTAKVQRSKWGRARVGGGTPALLGAALVIGALIATGCGALFSWLRNGENPLMEFAVMAAAVLPVAAALAWAVLVDRSTLAGAVDKPEDSVESAWYDKAASGAFTDILLVAGISCAAVAFLGIEGPASLILAVVVLFSMLDFGARYLWLKKLAGA</sequence>
<keyword evidence="1" id="KW-0812">Transmembrane</keyword>
<keyword evidence="3" id="KW-1185">Reference proteome</keyword>
<keyword evidence="1" id="KW-1133">Transmembrane helix</keyword>
<gene>
    <name evidence="2" type="ORF">H9638_07000</name>
</gene>
<evidence type="ECO:0000313" key="3">
    <source>
        <dbReference type="Proteomes" id="UP000652763"/>
    </source>
</evidence>
<keyword evidence="1" id="KW-0472">Membrane</keyword>
<proteinExistence type="predicted"/>
<reference evidence="2 3" key="1">
    <citation type="submission" date="2020-08" db="EMBL/GenBank/DDBJ databases">
        <title>A Genomic Blueprint of the Chicken Gut Microbiome.</title>
        <authorList>
            <person name="Gilroy R."/>
            <person name="Ravi A."/>
            <person name="Getino M."/>
            <person name="Pursley I."/>
            <person name="Horton D.L."/>
            <person name="Alikhan N.-F."/>
            <person name="Baker D."/>
            <person name="Gharbi K."/>
            <person name="Hall N."/>
            <person name="Watson M."/>
            <person name="Adriaenssens E.M."/>
            <person name="Foster-Nyarko E."/>
            <person name="Jarju S."/>
            <person name="Secka A."/>
            <person name="Antonio M."/>
            <person name="Oren A."/>
            <person name="Chaudhuri R."/>
            <person name="La Ragione R.M."/>
            <person name="Hildebrand F."/>
            <person name="Pallen M.J."/>
        </authorList>
    </citation>
    <scope>NUCLEOTIDE SEQUENCE [LARGE SCALE GENOMIC DNA]</scope>
    <source>
        <strain evidence="2 3">Sa2BUA2</strain>
    </source>
</reference>
<evidence type="ECO:0000256" key="1">
    <source>
        <dbReference type="SAM" id="Phobius"/>
    </source>
</evidence>